<dbReference type="PANTHER" id="PTHR30404:SF0">
    <property type="entry name" value="N-ACETYLMURAMOYL-L-ALANINE AMIDASE AMIC"/>
    <property type="match status" value="1"/>
</dbReference>
<dbReference type="InterPro" id="IPR002508">
    <property type="entry name" value="MurNAc-LAA_cat"/>
</dbReference>
<dbReference type="Gene3D" id="2.60.120.260">
    <property type="entry name" value="Galactose-binding domain-like"/>
    <property type="match status" value="1"/>
</dbReference>
<dbReference type="GeneID" id="95802818"/>
<evidence type="ECO:0000256" key="1">
    <source>
        <dbReference type="ARBA" id="ARBA00022801"/>
    </source>
</evidence>
<accession>A0A1C5GAI8</accession>
<feature type="domain" description="MurNAc-LAA" evidence="3">
    <location>
        <begin position="95"/>
        <end position="207"/>
    </location>
</feature>
<dbReference type="GO" id="GO:0009253">
    <property type="term" value="P:peptidoglycan catabolic process"/>
    <property type="evidence" value="ECO:0007669"/>
    <property type="project" value="InterPro"/>
</dbReference>
<gene>
    <name evidence="4" type="ORF">GA0070610_3035</name>
</gene>
<reference evidence="4 5" key="1">
    <citation type="submission" date="2016-06" db="EMBL/GenBank/DDBJ databases">
        <authorList>
            <person name="Kjaerup R.B."/>
            <person name="Dalgaard T.S."/>
            <person name="Juul-Madsen H.R."/>
        </authorList>
    </citation>
    <scope>NUCLEOTIDE SEQUENCE [LARGE SCALE GENOMIC DNA]</scope>
    <source>
        <strain evidence="4 5">DSM 43913</strain>
    </source>
</reference>
<sequence length="354" mass="37544">MFDNPTLRRRTLLAAVAGAAAVPVVAGPAWAALPKVYIDPGHGGTDPGAVGNGLQEKALTLDISLQLRSILLANWAVDVRMSRTTDITRSLAYRTDDANAWGANLLVSVHINSGGGTGFESYRYPTADAATVNLHNALHPRVIGRMRTIGGVTDRGPKTANFHMLRESAMPAVLTENLFIDSVADSNLLKRADFITATARGHAEGIAAYLGLSAPNPPTFSTIVDNATAGRFTASTNWGTSSYSAQRYGADYRFANPTPASDAAWFKVNIPAAGNYRVEVRHPADPGYNSSTPYVVVTASGNRTVNVDQRSSGGVWRSLGTFGLAAGDRNLVAVSRWTNATGYVVADAVRVTRV</sequence>
<keyword evidence="5" id="KW-1185">Reference proteome</keyword>
<dbReference type="AlphaFoldDB" id="A0A1C5GAI8"/>
<feature type="signal peptide" evidence="2">
    <location>
        <begin position="1"/>
        <end position="31"/>
    </location>
</feature>
<proteinExistence type="predicted"/>
<dbReference type="CDD" id="cd02696">
    <property type="entry name" value="MurNAc-LAA"/>
    <property type="match status" value="1"/>
</dbReference>
<dbReference type="Pfam" id="PF25275">
    <property type="entry name" value="Golvesin_C"/>
    <property type="match status" value="1"/>
</dbReference>
<evidence type="ECO:0000313" key="4">
    <source>
        <dbReference type="EMBL" id="SCG16761.1"/>
    </source>
</evidence>
<dbReference type="SMART" id="SM00646">
    <property type="entry name" value="Ami_3"/>
    <property type="match status" value="1"/>
</dbReference>
<evidence type="ECO:0000313" key="5">
    <source>
        <dbReference type="Proteomes" id="UP000198251"/>
    </source>
</evidence>
<dbReference type="CDD" id="cd14488">
    <property type="entry name" value="CBM6-CBM35-CBM36_like_2"/>
    <property type="match status" value="1"/>
</dbReference>
<dbReference type="Pfam" id="PF01520">
    <property type="entry name" value="Amidase_3"/>
    <property type="match status" value="1"/>
</dbReference>
<dbReference type="InterPro" id="IPR006311">
    <property type="entry name" value="TAT_signal"/>
</dbReference>
<keyword evidence="1" id="KW-0378">Hydrolase</keyword>
<dbReference type="RefSeq" id="WP_089000605.1">
    <property type="nucleotide sequence ID" value="NZ_LT607733.1"/>
</dbReference>
<organism evidence="4 5">
    <name type="scientific">Micromonospora echinofusca</name>
    <dbReference type="NCBI Taxonomy" id="47858"/>
    <lineage>
        <taxon>Bacteria</taxon>
        <taxon>Bacillati</taxon>
        <taxon>Actinomycetota</taxon>
        <taxon>Actinomycetes</taxon>
        <taxon>Micromonosporales</taxon>
        <taxon>Micromonosporaceae</taxon>
        <taxon>Micromonospora</taxon>
    </lineage>
</organism>
<name>A0A1C5GAI8_MICEH</name>
<dbReference type="SUPFAM" id="SSF53187">
    <property type="entry name" value="Zn-dependent exopeptidases"/>
    <property type="match status" value="1"/>
</dbReference>
<dbReference type="InterPro" id="IPR050695">
    <property type="entry name" value="N-acetylmuramoyl_amidase_3"/>
</dbReference>
<dbReference type="Proteomes" id="UP000198251">
    <property type="component" value="Chromosome I"/>
</dbReference>
<evidence type="ECO:0000259" key="3">
    <source>
        <dbReference type="SMART" id="SM00646"/>
    </source>
</evidence>
<dbReference type="InterPro" id="IPR033803">
    <property type="entry name" value="CBD-like_Golvesin-Xly"/>
</dbReference>
<feature type="chain" id="PRO_5008716460" evidence="2">
    <location>
        <begin position="32"/>
        <end position="354"/>
    </location>
</feature>
<dbReference type="GO" id="GO:0030288">
    <property type="term" value="C:outer membrane-bounded periplasmic space"/>
    <property type="evidence" value="ECO:0007669"/>
    <property type="project" value="TreeGrafter"/>
</dbReference>
<dbReference type="GO" id="GO:0008745">
    <property type="term" value="F:N-acetylmuramoyl-L-alanine amidase activity"/>
    <property type="evidence" value="ECO:0007669"/>
    <property type="project" value="InterPro"/>
</dbReference>
<dbReference type="PANTHER" id="PTHR30404">
    <property type="entry name" value="N-ACETYLMURAMOYL-L-ALANINE AMIDASE"/>
    <property type="match status" value="1"/>
</dbReference>
<dbReference type="PROSITE" id="PS51318">
    <property type="entry name" value="TAT"/>
    <property type="match status" value="1"/>
</dbReference>
<dbReference type="EMBL" id="LT607733">
    <property type="protein sequence ID" value="SCG16761.1"/>
    <property type="molecule type" value="Genomic_DNA"/>
</dbReference>
<protein>
    <submittedName>
        <fullName evidence="4">N-acetylmuramoyl-L-alanine amidase</fullName>
    </submittedName>
</protein>
<evidence type="ECO:0000256" key="2">
    <source>
        <dbReference type="SAM" id="SignalP"/>
    </source>
</evidence>
<keyword evidence="2" id="KW-0732">Signal</keyword>
<dbReference type="Gene3D" id="3.40.630.40">
    <property type="entry name" value="Zn-dependent exopeptidases"/>
    <property type="match status" value="1"/>
</dbReference>